<reference evidence="16 17" key="1">
    <citation type="submission" date="2018-11" db="EMBL/GenBank/DDBJ databases">
        <title>Genome sequence of Apiotrichum porosum DSM 27194.</title>
        <authorList>
            <person name="Aliyu H."/>
            <person name="Gorte O."/>
            <person name="Ochsenreither K."/>
        </authorList>
    </citation>
    <scope>NUCLEOTIDE SEQUENCE [LARGE SCALE GENOMIC DNA]</scope>
    <source>
        <strain evidence="16 17">DSM 27194</strain>
    </source>
</reference>
<comment type="catalytic activity">
    <reaction evidence="10">
        <text>dihydroxyacetone + ATP = dihydroxyacetone phosphate + ADP + H(+)</text>
        <dbReference type="Rhea" id="RHEA:15773"/>
        <dbReference type="ChEBI" id="CHEBI:15378"/>
        <dbReference type="ChEBI" id="CHEBI:16016"/>
        <dbReference type="ChEBI" id="CHEBI:30616"/>
        <dbReference type="ChEBI" id="CHEBI:57642"/>
        <dbReference type="ChEBI" id="CHEBI:456216"/>
        <dbReference type="EC" id="2.7.1.29"/>
    </reaction>
</comment>
<dbReference type="GO" id="GO:0005829">
    <property type="term" value="C:cytosol"/>
    <property type="evidence" value="ECO:0007669"/>
    <property type="project" value="TreeGrafter"/>
</dbReference>
<dbReference type="NCBIfam" id="TIGR02361">
    <property type="entry name" value="dak_ATP"/>
    <property type="match status" value="1"/>
</dbReference>
<comment type="similarity">
    <text evidence="3">Belongs to the dihydroxyacetone kinase (DAK) family.</text>
</comment>
<protein>
    <submittedName>
        <fullName evidence="16">Dihydroxyacetone kinase 2</fullName>
    </submittedName>
</protein>
<dbReference type="UniPathway" id="UPA00617">
    <property type="reaction ID" value="UER00669"/>
</dbReference>
<dbReference type="PROSITE" id="PS51481">
    <property type="entry name" value="DHAK"/>
    <property type="match status" value="1"/>
</dbReference>
<feature type="binding site" evidence="12">
    <location>
        <begin position="53"/>
        <end position="56"/>
    </location>
    <ligand>
        <name>substrate</name>
    </ligand>
</feature>
<feature type="active site" description="Tele-hemiaminal-histidine intermediate" evidence="11">
    <location>
        <position position="216"/>
    </location>
</feature>
<dbReference type="PANTHER" id="PTHR28629:SF14">
    <property type="entry name" value="DIHYDROXYACETONE KINASE 1"/>
    <property type="match status" value="1"/>
</dbReference>
<dbReference type="PANTHER" id="PTHR28629">
    <property type="entry name" value="TRIOKINASE/FMN CYCLASE"/>
    <property type="match status" value="1"/>
</dbReference>
<dbReference type="Proteomes" id="UP000279236">
    <property type="component" value="Unassembled WGS sequence"/>
</dbReference>
<evidence type="ECO:0000259" key="15">
    <source>
        <dbReference type="PROSITE" id="PS51481"/>
    </source>
</evidence>
<feature type="binding site" evidence="12">
    <location>
        <position position="109"/>
    </location>
    <ligand>
        <name>substrate</name>
    </ligand>
</feature>
<evidence type="ECO:0000256" key="3">
    <source>
        <dbReference type="ARBA" id="ARBA00008757"/>
    </source>
</evidence>
<dbReference type="EMBL" id="RSCE01000006">
    <property type="protein sequence ID" value="RSH81755.1"/>
    <property type="molecule type" value="Genomic_DNA"/>
</dbReference>
<evidence type="ECO:0000256" key="1">
    <source>
        <dbReference type="ARBA" id="ARBA00003264"/>
    </source>
</evidence>
<proteinExistence type="inferred from homology"/>
<dbReference type="GO" id="GO:0050354">
    <property type="term" value="F:triokinase activity"/>
    <property type="evidence" value="ECO:0007669"/>
    <property type="project" value="UniProtKB-EC"/>
</dbReference>
<keyword evidence="8" id="KW-0067">ATP-binding</keyword>
<dbReference type="InterPro" id="IPR012734">
    <property type="entry name" value="DhaK_ATP"/>
</dbReference>
<dbReference type="Pfam" id="PF02733">
    <property type="entry name" value="Dak1"/>
    <property type="match status" value="1"/>
</dbReference>
<dbReference type="SUPFAM" id="SSF101473">
    <property type="entry name" value="DhaL-like"/>
    <property type="match status" value="1"/>
</dbReference>
<evidence type="ECO:0000256" key="5">
    <source>
        <dbReference type="ARBA" id="ARBA00022741"/>
    </source>
</evidence>
<dbReference type="FunFam" id="1.25.40.340:FF:000001">
    <property type="entry name" value="Dihydroxyacetone kinase 1"/>
    <property type="match status" value="1"/>
</dbReference>
<dbReference type="RefSeq" id="XP_028476210.1">
    <property type="nucleotide sequence ID" value="XM_028623277.1"/>
</dbReference>
<keyword evidence="7" id="KW-0319">Glycerol metabolism</keyword>
<evidence type="ECO:0000313" key="17">
    <source>
        <dbReference type="Proteomes" id="UP000279236"/>
    </source>
</evidence>
<dbReference type="STRING" id="105984.A0A427XSF6"/>
<dbReference type="InterPro" id="IPR004006">
    <property type="entry name" value="DhaK_dom"/>
</dbReference>
<comment type="pathway">
    <text evidence="2">Polyol metabolism; glycerol fermentation; glycerone phosphate from glycerol (oxidative route): step 2/2.</text>
</comment>
<dbReference type="Pfam" id="PF02734">
    <property type="entry name" value="Dak2"/>
    <property type="match status" value="1"/>
</dbReference>
<dbReference type="FunFam" id="3.40.50.10440:FF:000001">
    <property type="entry name" value="Dihydroxyacetone kinase, DhaK subunit"/>
    <property type="match status" value="1"/>
</dbReference>
<keyword evidence="5" id="KW-0547">Nucleotide-binding</keyword>
<feature type="domain" description="DhaK" evidence="15">
    <location>
        <begin position="8"/>
        <end position="338"/>
    </location>
</feature>
<comment type="caution">
    <text evidence="16">The sequence shown here is derived from an EMBL/GenBank/DDBJ whole genome shotgun (WGS) entry which is preliminary data.</text>
</comment>
<dbReference type="InterPro" id="IPR004007">
    <property type="entry name" value="DhaL_dom"/>
</dbReference>
<dbReference type="AlphaFoldDB" id="A0A427XSF6"/>
<comment type="function">
    <text evidence="1">Catalyzes both the phosphorylation of dihydroxyacetone and of glyceraldehyde.</text>
</comment>
<keyword evidence="6 16" id="KW-0418">Kinase</keyword>
<dbReference type="GO" id="GO:0019588">
    <property type="term" value="P:anaerobic glycerol catabolic process"/>
    <property type="evidence" value="ECO:0007669"/>
    <property type="project" value="UniProtKB-UniPathway"/>
</dbReference>
<evidence type="ECO:0000256" key="9">
    <source>
        <dbReference type="ARBA" id="ARBA00047974"/>
    </source>
</evidence>
<evidence type="ECO:0000256" key="8">
    <source>
        <dbReference type="ARBA" id="ARBA00022840"/>
    </source>
</evidence>
<dbReference type="SUPFAM" id="SSF82549">
    <property type="entry name" value="DAK1/DegV-like"/>
    <property type="match status" value="1"/>
</dbReference>
<organism evidence="16 17">
    <name type="scientific">Apiotrichum porosum</name>
    <dbReference type="NCBI Taxonomy" id="105984"/>
    <lineage>
        <taxon>Eukaryota</taxon>
        <taxon>Fungi</taxon>
        <taxon>Dikarya</taxon>
        <taxon>Basidiomycota</taxon>
        <taxon>Agaricomycotina</taxon>
        <taxon>Tremellomycetes</taxon>
        <taxon>Trichosporonales</taxon>
        <taxon>Trichosporonaceae</taxon>
        <taxon>Apiotrichum</taxon>
    </lineage>
</organism>
<evidence type="ECO:0000256" key="10">
    <source>
        <dbReference type="ARBA" id="ARBA00048898"/>
    </source>
</evidence>
<dbReference type="InterPro" id="IPR036117">
    <property type="entry name" value="DhaL_dom_sf"/>
</dbReference>
<accession>A0A427XSF6</accession>
<evidence type="ECO:0000256" key="6">
    <source>
        <dbReference type="ARBA" id="ARBA00022777"/>
    </source>
</evidence>
<dbReference type="SMART" id="SM01120">
    <property type="entry name" value="Dak2"/>
    <property type="match status" value="1"/>
</dbReference>
<evidence type="ECO:0000313" key="16">
    <source>
        <dbReference type="EMBL" id="RSH81755.1"/>
    </source>
</evidence>
<dbReference type="GO" id="GO:0005524">
    <property type="term" value="F:ATP binding"/>
    <property type="evidence" value="ECO:0007669"/>
    <property type="project" value="UniProtKB-KW"/>
</dbReference>
<dbReference type="FunFam" id="3.30.1180.20:FF:000001">
    <property type="entry name" value="Dihydroxyacetone kinase 1"/>
    <property type="match status" value="1"/>
</dbReference>
<keyword evidence="4" id="KW-0808">Transferase</keyword>
<keyword evidence="17" id="KW-1185">Reference proteome</keyword>
<feature type="domain" description="DhaL" evidence="14">
    <location>
        <begin position="369"/>
        <end position="567"/>
    </location>
</feature>
<dbReference type="InterPro" id="IPR050861">
    <property type="entry name" value="Dihydroxyacetone_Kinase"/>
</dbReference>
<evidence type="ECO:0000256" key="11">
    <source>
        <dbReference type="PIRSR" id="PIRSR612734-1"/>
    </source>
</evidence>
<gene>
    <name evidence="16" type="primary">DAK2</name>
    <name evidence="16" type="ORF">EHS24_007947</name>
</gene>
<evidence type="ECO:0000256" key="2">
    <source>
        <dbReference type="ARBA" id="ARBA00004778"/>
    </source>
</evidence>
<evidence type="ECO:0000256" key="7">
    <source>
        <dbReference type="ARBA" id="ARBA00022798"/>
    </source>
</evidence>
<dbReference type="GeneID" id="39592490"/>
<feature type="region of interest" description="Disordered" evidence="13">
    <location>
        <begin position="337"/>
        <end position="356"/>
    </location>
</feature>
<dbReference type="PROSITE" id="PS51480">
    <property type="entry name" value="DHAL"/>
    <property type="match status" value="1"/>
</dbReference>
<evidence type="ECO:0000256" key="4">
    <source>
        <dbReference type="ARBA" id="ARBA00022679"/>
    </source>
</evidence>
<evidence type="ECO:0000259" key="14">
    <source>
        <dbReference type="PROSITE" id="PS51480"/>
    </source>
</evidence>
<dbReference type="Gene3D" id="3.30.1180.20">
    <property type="entry name" value="Dihydroxyacetone kinase, domain 2"/>
    <property type="match status" value="1"/>
</dbReference>
<sequence length="570" mass="58947">MSAHFAGDASQLPLDYLRGLAIISSGVAVDEGSRVLHIRNPDRSKVALISGGGSGHEPAHAGFVGSNSLTAAVGGNVFASPNSRQVRRALELVKNDKGTLVVVKRYTGDVLNFGLAGESAQDNVRFLVVGDDVAVGRTQGSIVGRRGLAGTTLVYKVAGWAAAQGANVDEVKRLASLVADNVGSIGSSFAHCHVPGTKKEPSHLAEGEMEVGMGIHNENGIKKTAIQTKDKLIDDMVEMLTSTTDKERSFIDWKGKGDKAVVMVNNLGGLSELELVGLVPFVLASLKKRNIEAVRLLVGSFMTSLDMPGFSITTLRLPETDVDTILKGVDAPSSAPGWRLPTIPSLNPEPTPAKVEKESKVPSGLTASPLFTAAITAACNAVIAAEPDITRYDVIAGDGDCGLTLKAGGEAILAGIQRGDITPTDVVNSIRAISAIIEEEMGGTSGALYAIYFSGLAKALAAAPKGEITPAQWAQSAASALDVLSGYTSARPPSRTLMDPLFAFTETLPKSGIDAAAAASKAAAENTAKLVASAGRAAYVDQEALQKEAVPDPGAWGLALIFGAFASAAK</sequence>
<evidence type="ECO:0000256" key="12">
    <source>
        <dbReference type="PIRSR" id="PIRSR612734-2"/>
    </source>
</evidence>
<comment type="catalytic activity">
    <reaction evidence="9">
        <text>D-glyceraldehyde + ATP = D-glyceraldehyde 3-phosphate + ADP + H(+)</text>
        <dbReference type="Rhea" id="RHEA:13941"/>
        <dbReference type="ChEBI" id="CHEBI:15378"/>
        <dbReference type="ChEBI" id="CHEBI:17378"/>
        <dbReference type="ChEBI" id="CHEBI:30616"/>
        <dbReference type="ChEBI" id="CHEBI:59776"/>
        <dbReference type="ChEBI" id="CHEBI:456216"/>
        <dbReference type="EC" id="2.7.1.28"/>
    </reaction>
</comment>
<dbReference type="Gene3D" id="3.40.50.10440">
    <property type="entry name" value="Dihydroxyacetone kinase, domain 1"/>
    <property type="match status" value="1"/>
</dbReference>
<evidence type="ECO:0000256" key="13">
    <source>
        <dbReference type="SAM" id="MobiDB-lite"/>
    </source>
</evidence>
<dbReference type="OrthoDB" id="1724672at2759"/>
<dbReference type="Gene3D" id="1.25.40.340">
    <property type="match status" value="1"/>
</dbReference>
<name>A0A427XSF6_9TREE</name>
<dbReference type="GO" id="GO:0004371">
    <property type="term" value="F:glycerone kinase activity"/>
    <property type="evidence" value="ECO:0007669"/>
    <property type="project" value="UniProtKB-EC"/>
</dbReference>
<feature type="binding site" evidence="12">
    <location>
        <position position="104"/>
    </location>
    <ligand>
        <name>substrate</name>
    </ligand>
</feature>